<keyword evidence="3" id="KW-1185">Reference proteome</keyword>
<evidence type="ECO:0000313" key="2">
    <source>
        <dbReference type="EMBL" id="OBA25158.1"/>
    </source>
</evidence>
<name>A0A1B7T8W8_9ASCO</name>
<proteinExistence type="predicted"/>
<dbReference type="AlphaFoldDB" id="A0A1B7T8W8"/>
<gene>
    <name evidence="2" type="ORF">HANVADRAFT_4036</name>
</gene>
<accession>A0A1B7T8W8</accession>
<evidence type="ECO:0000313" key="3">
    <source>
        <dbReference type="Proteomes" id="UP000092321"/>
    </source>
</evidence>
<organism evidence="2 3">
    <name type="scientific">Hanseniaspora valbyensis NRRL Y-1626</name>
    <dbReference type="NCBI Taxonomy" id="766949"/>
    <lineage>
        <taxon>Eukaryota</taxon>
        <taxon>Fungi</taxon>
        <taxon>Dikarya</taxon>
        <taxon>Ascomycota</taxon>
        <taxon>Saccharomycotina</taxon>
        <taxon>Saccharomycetes</taxon>
        <taxon>Saccharomycodales</taxon>
        <taxon>Saccharomycodaceae</taxon>
        <taxon>Hanseniaspora</taxon>
    </lineage>
</organism>
<comment type="caution">
    <text evidence="2">The sequence shown here is derived from an EMBL/GenBank/DDBJ whole genome shotgun (WGS) entry which is preliminary data.</text>
</comment>
<sequence>MVNHKDSNKITKNRTSYRNNSSTADDQSRLTSFFNTFKGAVKNTVKNLFPLKNLEHDNDEEIEKDEINLNTLNLSIPQNDGNSKIYDVVTRFLNEKGSEKLSVIECDLIKTLLDHSSNISDSKEAEFNANFADTQENNIEKMETIPLGPKLSNKLLNTLDYKPNYEQNYNNDNNIDDIGNLDILTLKNGKRIFNFANLNNNNEKLNLSSLKPKANDKKSYTTSTANLLVDILKNNQKDTITETSKPETSKTKMDLDKLLNPYTKTSLTDSQSIEKNNIIFAKNSDNTFEENKNKKVTNHGDDEILILSDDMIQEDKSNDEIADIIEADDDDDEVSGDDLLLEDHNSVNSENELYNNNDSESEVDEDLIAEDENNEELVELDDVIDVDENEEENELLKEEEEFILNDIKSKTEIKTLKENNNSEYQFPEPAHIDRKNKVNEEKVDEYLKIYTF</sequence>
<feature type="compositionally biased region" description="Polar residues" evidence="1">
    <location>
        <begin position="13"/>
        <end position="26"/>
    </location>
</feature>
<protein>
    <submittedName>
        <fullName evidence="2">Uncharacterized protein</fullName>
    </submittedName>
</protein>
<dbReference type="Proteomes" id="UP000092321">
    <property type="component" value="Unassembled WGS sequence"/>
</dbReference>
<dbReference type="EMBL" id="LXPE01000213">
    <property type="protein sequence ID" value="OBA25158.1"/>
    <property type="molecule type" value="Genomic_DNA"/>
</dbReference>
<reference evidence="3" key="1">
    <citation type="journal article" date="2016" name="Proc. Natl. Acad. Sci. U.S.A.">
        <title>Comparative genomics of biotechnologically important yeasts.</title>
        <authorList>
            <person name="Riley R."/>
            <person name="Haridas S."/>
            <person name="Wolfe K.H."/>
            <person name="Lopes M.R."/>
            <person name="Hittinger C.T."/>
            <person name="Goeker M."/>
            <person name="Salamov A.A."/>
            <person name="Wisecaver J.H."/>
            <person name="Long T.M."/>
            <person name="Calvey C.H."/>
            <person name="Aerts A.L."/>
            <person name="Barry K.W."/>
            <person name="Choi C."/>
            <person name="Clum A."/>
            <person name="Coughlan A.Y."/>
            <person name="Deshpande S."/>
            <person name="Douglass A.P."/>
            <person name="Hanson S.J."/>
            <person name="Klenk H.-P."/>
            <person name="LaButti K.M."/>
            <person name="Lapidus A."/>
            <person name="Lindquist E.A."/>
            <person name="Lipzen A.M."/>
            <person name="Meier-Kolthoff J.P."/>
            <person name="Ohm R.A."/>
            <person name="Otillar R.P."/>
            <person name="Pangilinan J.L."/>
            <person name="Peng Y."/>
            <person name="Rokas A."/>
            <person name="Rosa C.A."/>
            <person name="Scheuner C."/>
            <person name="Sibirny A.A."/>
            <person name="Slot J.C."/>
            <person name="Stielow J.B."/>
            <person name="Sun H."/>
            <person name="Kurtzman C.P."/>
            <person name="Blackwell M."/>
            <person name="Grigoriev I.V."/>
            <person name="Jeffries T.W."/>
        </authorList>
    </citation>
    <scope>NUCLEOTIDE SEQUENCE [LARGE SCALE GENOMIC DNA]</scope>
    <source>
        <strain evidence="3">NRRL Y-1626</strain>
    </source>
</reference>
<evidence type="ECO:0000256" key="1">
    <source>
        <dbReference type="SAM" id="MobiDB-lite"/>
    </source>
</evidence>
<feature type="region of interest" description="Disordered" evidence="1">
    <location>
        <begin position="1"/>
        <end position="26"/>
    </location>
</feature>